<protein>
    <submittedName>
        <fullName evidence="1">Uncharacterized protein</fullName>
    </submittedName>
</protein>
<organism evidence="1">
    <name type="scientific">Cupriavidus taiwanensis</name>
    <dbReference type="NCBI Taxonomy" id="164546"/>
    <lineage>
        <taxon>Bacteria</taxon>
        <taxon>Pseudomonadati</taxon>
        <taxon>Pseudomonadota</taxon>
        <taxon>Betaproteobacteria</taxon>
        <taxon>Burkholderiales</taxon>
        <taxon>Burkholderiaceae</taxon>
        <taxon>Cupriavidus</taxon>
    </lineage>
</organism>
<name>A0A375CE50_9BURK</name>
<reference evidence="1" key="1">
    <citation type="submission" date="2018-01" db="EMBL/GenBank/DDBJ databases">
        <authorList>
            <person name="Clerissi C."/>
        </authorList>
    </citation>
    <scope>NUCLEOTIDE SEQUENCE</scope>
    <source>
        <strain evidence="1">Cupriavidus sp. LMG 19464</strain>
    </source>
</reference>
<comment type="caution">
    <text evidence="1">The sequence shown here is derived from an EMBL/GenBank/DDBJ whole genome shotgun (WGS) entry which is preliminary data.</text>
</comment>
<dbReference type="Proteomes" id="UP000256780">
    <property type="component" value="Chromosome CBM2587_b"/>
</dbReference>
<evidence type="ECO:0000313" key="1">
    <source>
        <dbReference type="EMBL" id="SOY68320.1"/>
    </source>
</evidence>
<proteinExistence type="predicted"/>
<sequence>MDNRLAARLSTGLGPVPARRHARQAGISQNRVRQAACGLWKSLWVAQVIPAESGSRRPQIRVRVVADTGSPLR</sequence>
<accession>A0A375CE50</accession>
<dbReference type="AlphaFoldDB" id="A0A375CE50"/>
<gene>
    <name evidence="1" type="ORF">CBM2587_B90756</name>
</gene>
<dbReference type="EMBL" id="OFSQ01000038">
    <property type="protein sequence ID" value="SOY68320.1"/>
    <property type="molecule type" value="Genomic_DNA"/>
</dbReference>